<name>A0A3D9FIP3_9SPHN</name>
<organism evidence="3 4">
    <name type="scientific">Parasphingopyxis lamellibrachiae</name>
    <dbReference type="NCBI Taxonomy" id="680125"/>
    <lineage>
        <taxon>Bacteria</taxon>
        <taxon>Pseudomonadati</taxon>
        <taxon>Pseudomonadota</taxon>
        <taxon>Alphaproteobacteria</taxon>
        <taxon>Sphingomonadales</taxon>
        <taxon>Sphingomonadaceae</taxon>
        <taxon>Parasphingopyxis</taxon>
    </lineage>
</organism>
<sequence length="83" mass="8798">MKKLVYTMLVALVGTPPAMAQSDGVAEETEQAVEAQAVPDFDKPEEASEPRPMLSEEEAAENDAAKARLEAAGEEVAPGEKPE</sequence>
<evidence type="ECO:0000256" key="1">
    <source>
        <dbReference type="SAM" id="MobiDB-lite"/>
    </source>
</evidence>
<evidence type="ECO:0000313" key="4">
    <source>
        <dbReference type="Proteomes" id="UP000256310"/>
    </source>
</evidence>
<gene>
    <name evidence="3" type="ORF">DFR46_2710</name>
</gene>
<dbReference type="AlphaFoldDB" id="A0A3D9FIP3"/>
<keyword evidence="4" id="KW-1185">Reference proteome</keyword>
<proteinExistence type="predicted"/>
<feature type="region of interest" description="Disordered" evidence="1">
    <location>
        <begin position="15"/>
        <end position="83"/>
    </location>
</feature>
<feature type="chain" id="PRO_5017645367" evidence="2">
    <location>
        <begin position="21"/>
        <end position="83"/>
    </location>
</feature>
<feature type="compositionally biased region" description="Basic and acidic residues" evidence="1">
    <location>
        <begin position="40"/>
        <end position="49"/>
    </location>
</feature>
<feature type="signal peptide" evidence="2">
    <location>
        <begin position="1"/>
        <end position="20"/>
    </location>
</feature>
<accession>A0A3D9FIP3</accession>
<comment type="caution">
    <text evidence="3">The sequence shown here is derived from an EMBL/GenBank/DDBJ whole genome shotgun (WGS) entry which is preliminary data.</text>
</comment>
<dbReference type="RefSeq" id="WP_116236901.1">
    <property type="nucleotide sequence ID" value="NZ_QRDP01000004.1"/>
</dbReference>
<protein>
    <submittedName>
        <fullName evidence="3">Uncharacterized protein</fullName>
    </submittedName>
</protein>
<keyword evidence="2" id="KW-0732">Signal</keyword>
<reference evidence="3 4" key="1">
    <citation type="submission" date="2018-07" db="EMBL/GenBank/DDBJ databases">
        <title>Genomic Encyclopedia of Type Strains, Phase IV (KMG-IV): sequencing the most valuable type-strain genomes for metagenomic binning, comparative biology and taxonomic classification.</title>
        <authorList>
            <person name="Goeker M."/>
        </authorList>
    </citation>
    <scope>NUCLEOTIDE SEQUENCE [LARGE SCALE GENOMIC DNA]</scope>
    <source>
        <strain evidence="3 4">DSM 26725</strain>
    </source>
</reference>
<dbReference type="Proteomes" id="UP000256310">
    <property type="component" value="Unassembled WGS sequence"/>
</dbReference>
<evidence type="ECO:0000256" key="2">
    <source>
        <dbReference type="SAM" id="SignalP"/>
    </source>
</evidence>
<evidence type="ECO:0000313" key="3">
    <source>
        <dbReference type="EMBL" id="RED17659.1"/>
    </source>
</evidence>
<dbReference type="EMBL" id="QRDP01000004">
    <property type="protein sequence ID" value="RED17659.1"/>
    <property type="molecule type" value="Genomic_DNA"/>
</dbReference>